<dbReference type="Pfam" id="PF13860">
    <property type="entry name" value="FlgD_ig"/>
    <property type="match status" value="1"/>
</dbReference>
<evidence type="ECO:0000259" key="6">
    <source>
        <dbReference type="Pfam" id="PF13860"/>
    </source>
</evidence>
<accession>A0ABR9CKF8</accession>
<dbReference type="Pfam" id="PF13861">
    <property type="entry name" value="FLgD_tudor"/>
    <property type="match status" value="1"/>
</dbReference>
<reference evidence="8 9" key="2">
    <citation type="journal article" date="2021" name="Int. J. Syst. Evol. Microbiol.">
        <title>Roseibium litorale sp. nov., isolated from a tidal flat sediment and proposal for the reclassification of Labrenzia polysiphoniae as Roseibium polysiphoniae comb. nov.</title>
        <authorList>
            <person name="Liu Y."/>
            <person name="Pei T."/>
            <person name="Du J."/>
            <person name="Chao M."/>
            <person name="Deng M.R."/>
            <person name="Zhu H."/>
        </authorList>
    </citation>
    <scope>NUCLEOTIDE SEQUENCE [LARGE SCALE GENOMIC DNA]</scope>
    <source>
        <strain evidence="8 9">4C16A</strain>
    </source>
</reference>
<dbReference type="Proteomes" id="UP000632063">
    <property type="component" value="Unassembled WGS sequence"/>
</dbReference>
<keyword evidence="8" id="KW-0966">Cell projection</keyword>
<evidence type="ECO:0000313" key="9">
    <source>
        <dbReference type="Proteomes" id="UP000632063"/>
    </source>
</evidence>
<evidence type="ECO:0000256" key="2">
    <source>
        <dbReference type="ARBA" id="ARBA00016013"/>
    </source>
</evidence>
<dbReference type="InterPro" id="IPR025965">
    <property type="entry name" value="FlgD/Vpr_Ig-like"/>
</dbReference>
<dbReference type="RefSeq" id="WP_192147466.1">
    <property type="nucleotide sequence ID" value="NZ_JACYXI010000003.1"/>
</dbReference>
<evidence type="ECO:0000256" key="3">
    <source>
        <dbReference type="ARBA" id="ARBA00022795"/>
    </source>
</evidence>
<reference evidence="9" key="1">
    <citation type="submission" date="2020-09" db="EMBL/GenBank/DDBJ databases">
        <title>The genome sequence of strain Labrenzia suaedae 4C16A.</title>
        <authorList>
            <person name="Liu Y."/>
        </authorList>
    </citation>
    <scope>NUCLEOTIDE SEQUENCE [LARGE SCALE GENOMIC DNA]</scope>
    <source>
        <strain evidence="9">4C16A</strain>
    </source>
</reference>
<dbReference type="Gene3D" id="2.30.30.910">
    <property type="match status" value="1"/>
</dbReference>
<evidence type="ECO:0000259" key="7">
    <source>
        <dbReference type="Pfam" id="PF13861"/>
    </source>
</evidence>
<evidence type="ECO:0000256" key="1">
    <source>
        <dbReference type="ARBA" id="ARBA00010577"/>
    </source>
</evidence>
<keyword evidence="8" id="KW-0969">Cilium</keyword>
<name>A0ABR9CKF8_9HYPH</name>
<sequence length="218" mass="23090">MSTVSGTSASSGSKSSVASNALSGNYELFLTLLTTQIQNQDPLDPLDSAEYTNQLVQYSSVEQSIQTNQYLETLVSAMESSRASSYVSYLGAEVTASGSTTMLEDSVASWDYSIQDDAEGTVEIRNASGALIFSDDLNLAKGSNTYYWDGISNSGTNSDDGAYTITFKMKDKQGQSEPVSTEISGVVDEVDLSSGDAILKIGTLRVPVSSVLTVSRAT</sequence>
<organism evidence="8 9">
    <name type="scientific">Roseibium litorale</name>
    <dbReference type="NCBI Taxonomy" id="2803841"/>
    <lineage>
        <taxon>Bacteria</taxon>
        <taxon>Pseudomonadati</taxon>
        <taxon>Pseudomonadota</taxon>
        <taxon>Alphaproteobacteria</taxon>
        <taxon>Hyphomicrobiales</taxon>
        <taxon>Stappiaceae</taxon>
        <taxon>Roseibium</taxon>
    </lineage>
</organism>
<proteinExistence type="inferred from homology"/>
<gene>
    <name evidence="8" type="ORF">IG616_07250</name>
</gene>
<dbReference type="InterPro" id="IPR005648">
    <property type="entry name" value="FlgD"/>
</dbReference>
<evidence type="ECO:0000256" key="5">
    <source>
        <dbReference type="RuleBase" id="RU362076"/>
    </source>
</evidence>
<protein>
    <recommendedName>
        <fullName evidence="2 5">Basal-body rod modification protein FlgD</fullName>
    </recommendedName>
</protein>
<keyword evidence="9" id="KW-1185">Reference proteome</keyword>
<keyword evidence="3 5" id="KW-1005">Bacterial flagellum biogenesis</keyword>
<feature type="domain" description="FlgD/Vpr Ig-like" evidence="6">
    <location>
        <begin position="106"/>
        <end position="169"/>
    </location>
</feature>
<dbReference type="InterPro" id="IPR025963">
    <property type="entry name" value="FLgD_Tudor"/>
</dbReference>
<feature type="domain" description="FlgD Tudor-like" evidence="7">
    <location>
        <begin position="82"/>
        <end position="211"/>
    </location>
</feature>
<dbReference type="Gene3D" id="2.60.40.4070">
    <property type="match status" value="1"/>
</dbReference>
<dbReference type="Pfam" id="PF03963">
    <property type="entry name" value="FlgD"/>
    <property type="match status" value="1"/>
</dbReference>
<comment type="similarity">
    <text evidence="1 5">Belongs to the FlgD family.</text>
</comment>
<evidence type="ECO:0000256" key="4">
    <source>
        <dbReference type="ARBA" id="ARBA00024746"/>
    </source>
</evidence>
<keyword evidence="8" id="KW-0282">Flagellum</keyword>
<comment type="function">
    <text evidence="4 5">Required for flagellar hook formation. May act as a scaffolding protein.</text>
</comment>
<comment type="caution">
    <text evidence="8">The sequence shown here is derived from an EMBL/GenBank/DDBJ whole genome shotgun (WGS) entry which is preliminary data.</text>
</comment>
<evidence type="ECO:0000313" key="8">
    <source>
        <dbReference type="EMBL" id="MBD8891335.1"/>
    </source>
</evidence>
<dbReference type="EMBL" id="JACYXI010000003">
    <property type="protein sequence ID" value="MBD8891335.1"/>
    <property type="molecule type" value="Genomic_DNA"/>
</dbReference>